<organism evidence="2">
    <name type="scientific">Alexandrium andersonii</name>
    <dbReference type="NCBI Taxonomy" id="327968"/>
    <lineage>
        <taxon>Eukaryota</taxon>
        <taxon>Sar</taxon>
        <taxon>Alveolata</taxon>
        <taxon>Dinophyceae</taxon>
        <taxon>Gonyaulacales</taxon>
        <taxon>Pyrocystaceae</taxon>
        <taxon>Alexandrium</taxon>
    </lineage>
</organism>
<feature type="transmembrane region" description="Helical" evidence="1">
    <location>
        <begin position="101"/>
        <end position="127"/>
    </location>
</feature>
<feature type="transmembrane region" description="Helical" evidence="1">
    <location>
        <begin position="186"/>
        <end position="202"/>
    </location>
</feature>
<proteinExistence type="predicted"/>
<name>A0A7S2CUF5_9DINO</name>
<dbReference type="AlphaFoldDB" id="A0A7S2CUF5"/>
<gene>
    <name evidence="2" type="ORF">AAND1436_LOCUS20469</name>
</gene>
<keyword evidence="1" id="KW-1133">Transmembrane helix</keyword>
<sequence>MAGQDCQAAPAAEQDTLLEQQQGITAGTLRQYIAHSVPVLGPLCGNTSTPTFECVGKLLEVLALIQGLLMSCFAGNVGQHLKMHDDESDYLPGPDQEAQRFLSFAFDFTALALLFTMVTYAYLVFLINGDDNSPQSAKEVRDFWQSGGKLILVGIVLLTVGGAGFYAKFVWQTIYSTTDKLRDIHWVPYAAVAGVLFIHLSFSKTLKKRLNGA</sequence>
<keyword evidence="1" id="KW-0472">Membrane</keyword>
<reference evidence="2" key="1">
    <citation type="submission" date="2021-01" db="EMBL/GenBank/DDBJ databases">
        <authorList>
            <person name="Corre E."/>
            <person name="Pelletier E."/>
            <person name="Niang G."/>
            <person name="Scheremetjew M."/>
            <person name="Finn R."/>
            <person name="Kale V."/>
            <person name="Holt S."/>
            <person name="Cochrane G."/>
            <person name="Meng A."/>
            <person name="Brown T."/>
            <person name="Cohen L."/>
        </authorList>
    </citation>
    <scope>NUCLEOTIDE SEQUENCE</scope>
    <source>
        <strain evidence="2">CCMP2222</strain>
    </source>
</reference>
<dbReference type="EMBL" id="HBGQ01041920">
    <property type="protein sequence ID" value="CAD9435543.1"/>
    <property type="molecule type" value="Transcribed_RNA"/>
</dbReference>
<protein>
    <submittedName>
        <fullName evidence="2">Uncharacterized protein</fullName>
    </submittedName>
</protein>
<evidence type="ECO:0000256" key="1">
    <source>
        <dbReference type="SAM" id="Phobius"/>
    </source>
</evidence>
<keyword evidence="1" id="KW-0812">Transmembrane</keyword>
<feature type="transmembrane region" description="Helical" evidence="1">
    <location>
        <begin position="148"/>
        <end position="166"/>
    </location>
</feature>
<evidence type="ECO:0000313" key="2">
    <source>
        <dbReference type="EMBL" id="CAD9435543.1"/>
    </source>
</evidence>
<accession>A0A7S2CUF5</accession>